<reference evidence="6" key="2">
    <citation type="submission" date="2020-09" db="EMBL/GenBank/DDBJ databases">
        <authorList>
            <person name="Sun Q."/>
            <person name="Kim S."/>
        </authorList>
    </citation>
    <scope>NUCLEOTIDE SEQUENCE</scope>
    <source>
        <strain evidence="6">KCTC 23732</strain>
    </source>
</reference>
<dbReference type="PROSITE" id="PS00894">
    <property type="entry name" value="HTH_DEOR_1"/>
    <property type="match status" value="1"/>
</dbReference>
<dbReference type="GO" id="GO:0003677">
    <property type="term" value="F:DNA binding"/>
    <property type="evidence" value="ECO:0007669"/>
    <property type="project" value="UniProtKB-KW"/>
</dbReference>
<dbReference type="SUPFAM" id="SSF46785">
    <property type="entry name" value="Winged helix' DNA-binding domain"/>
    <property type="match status" value="1"/>
</dbReference>
<dbReference type="Gene3D" id="1.10.10.10">
    <property type="entry name" value="Winged helix-like DNA-binding domain superfamily/Winged helix DNA-binding domain"/>
    <property type="match status" value="1"/>
</dbReference>
<reference evidence="6" key="1">
    <citation type="journal article" date="2014" name="Int. J. Syst. Evol. Microbiol.">
        <title>Complete genome sequence of Corynebacterium casei LMG S-19264T (=DSM 44701T), isolated from a smear-ripened cheese.</title>
        <authorList>
            <consortium name="US DOE Joint Genome Institute (JGI-PGF)"/>
            <person name="Walter F."/>
            <person name="Albersmeier A."/>
            <person name="Kalinowski J."/>
            <person name="Ruckert C."/>
        </authorList>
    </citation>
    <scope>NUCLEOTIDE SEQUENCE</scope>
    <source>
        <strain evidence="6">KCTC 23732</strain>
    </source>
</reference>
<keyword evidence="1" id="KW-0678">Repressor</keyword>
<protein>
    <submittedName>
        <fullName evidence="6">DeoR family transcriptional regulator</fullName>
    </submittedName>
</protein>
<dbReference type="SMART" id="SM00420">
    <property type="entry name" value="HTH_DEOR"/>
    <property type="match status" value="1"/>
</dbReference>
<keyword evidence="2" id="KW-0805">Transcription regulation</keyword>
<dbReference type="AlphaFoldDB" id="A0A918JLV6"/>
<keyword evidence="3" id="KW-0238">DNA-binding</keyword>
<dbReference type="InterPro" id="IPR037171">
    <property type="entry name" value="NagB/RpiA_transferase-like"/>
</dbReference>
<dbReference type="PRINTS" id="PR00037">
    <property type="entry name" value="HTHLACR"/>
</dbReference>
<evidence type="ECO:0000313" key="6">
    <source>
        <dbReference type="EMBL" id="GGW84403.1"/>
    </source>
</evidence>
<feature type="domain" description="HTH deoR-type" evidence="5">
    <location>
        <begin position="5"/>
        <end position="60"/>
    </location>
</feature>
<dbReference type="InterPro" id="IPR014036">
    <property type="entry name" value="DeoR-like_C"/>
</dbReference>
<evidence type="ECO:0000256" key="1">
    <source>
        <dbReference type="ARBA" id="ARBA00022491"/>
    </source>
</evidence>
<evidence type="ECO:0000256" key="2">
    <source>
        <dbReference type="ARBA" id="ARBA00023015"/>
    </source>
</evidence>
<dbReference type="InterPro" id="IPR036390">
    <property type="entry name" value="WH_DNA-bd_sf"/>
</dbReference>
<comment type="caution">
    <text evidence="6">The sequence shown here is derived from an EMBL/GenBank/DDBJ whole genome shotgun (WGS) entry which is preliminary data.</text>
</comment>
<dbReference type="InterPro" id="IPR036388">
    <property type="entry name" value="WH-like_DNA-bd_sf"/>
</dbReference>
<organism evidence="6 7">
    <name type="scientific">Advenella faeciporci</name>
    <dbReference type="NCBI Taxonomy" id="797535"/>
    <lineage>
        <taxon>Bacteria</taxon>
        <taxon>Pseudomonadati</taxon>
        <taxon>Pseudomonadota</taxon>
        <taxon>Betaproteobacteria</taxon>
        <taxon>Burkholderiales</taxon>
        <taxon>Alcaligenaceae</taxon>
    </lineage>
</organism>
<evidence type="ECO:0000259" key="5">
    <source>
        <dbReference type="PROSITE" id="PS51000"/>
    </source>
</evidence>
<dbReference type="SMART" id="SM01134">
    <property type="entry name" value="DeoRC"/>
    <property type="match status" value="1"/>
</dbReference>
<proteinExistence type="predicted"/>
<dbReference type="SUPFAM" id="SSF100950">
    <property type="entry name" value="NagB/RpiA/CoA transferase-like"/>
    <property type="match status" value="1"/>
</dbReference>
<dbReference type="Proteomes" id="UP000608345">
    <property type="component" value="Unassembled WGS sequence"/>
</dbReference>
<dbReference type="EMBL" id="BMYS01000007">
    <property type="protein sequence ID" value="GGW84403.1"/>
    <property type="molecule type" value="Genomic_DNA"/>
</dbReference>
<dbReference type="Pfam" id="PF08220">
    <property type="entry name" value="HTH_DeoR"/>
    <property type="match status" value="1"/>
</dbReference>
<dbReference type="PANTHER" id="PTHR30363:SF4">
    <property type="entry name" value="GLYCEROL-3-PHOSPHATE REGULON REPRESSOR"/>
    <property type="match status" value="1"/>
</dbReference>
<evidence type="ECO:0000256" key="3">
    <source>
        <dbReference type="ARBA" id="ARBA00023125"/>
    </source>
</evidence>
<dbReference type="RefSeq" id="WP_189384652.1">
    <property type="nucleotide sequence ID" value="NZ_BAABFY010000053.1"/>
</dbReference>
<keyword evidence="7" id="KW-1185">Reference proteome</keyword>
<dbReference type="GO" id="GO:0003700">
    <property type="term" value="F:DNA-binding transcription factor activity"/>
    <property type="evidence" value="ECO:0007669"/>
    <property type="project" value="InterPro"/>
</dbReference>
<gene>
    <name evidence="6" type="primary">glpR</name>
    <name evidence="6" type="ORF">GCM10011450_13000</name>
</gene>
<dbReference type="InterPro" id="IPR050313">
    <property type="entry name" value="Carb_Metab_HTH_regulators"/>
</dbReference>
<dbReference type="PANTHER" id="PTHR30363">
    <property type="entry name" value="HTH-TYPE TRANSCRIPTIONAL REGULATOR SRLR-RELATED"/>
    <property type="match status" value="1"/>
</dbReference>
<dbReference type="InterPro" id="IPR018356">
    <property type="entry name" value="Tscrpt_reg_HTH_DeoR_CS"/>
</dbReference>
<evidence type="ECO:0000256" key="4">
    <source>
        <dbReference type="ARBA" id="ARBA00023163"/>
    </source>
</evidence>
<evidence type="ECO:0000313" key="7">
    <source>
        <dbReference type="Proteomes" id="UP000608345"/>
    </source>
</evidence>
<keyword evidence="4" id="KW-0804">Transcription</keyword>
<dbReference type="Pfam" id="PF00455">
    <property type="entry name" value="DeoRC"/>
    <property type="match status" value="1"/>
</dbReference>
<sequence length="256" mass="28016">MTFELNKRQLKILEMVTEQGFVTIESLATYFDISQQTIRRDIILMDQHQFLCRFHGGAGIAQDQKRISYSDKQQVAVEAKMKMALKAMTLVKPSMTVFIDVGTSAEALARVLRISEISPLRVVTASIIVANILLDMPGAEILVPGGSLKTTDGALVGGFVSQVLRSFRYDLGFIGGSGFDVNATLMDFDVEKVLVKHAAIDNSHKVVVLADSGKYRRNASIKVVGVEKMGYLVSDALPFGSLREQMQKASVEVLVG</sequence>
<name>A0A918JLV6_9BURK</name>
<dbReference type="PROSITE" id="PS51000">
    <property type="entry name" value="HTH_DEOR_2"/>
    <property type="match status" value="1"/>
</dbReference>
<accession>A0A918JLV6</accession>
<dbReference type="InterPro" id="IPR001034">
    <property type="entry name" value="DeoR_HTH"/>
</dbReference>